<protein>
    <submittedName>
        <fullName evidence="2">Uncharacterized protein LOC117576394 isoform X2</fullName>
    </submittedName>
</protein>
<dbReference type="Pfam" id="PF16061">
    <property type="entry name" value="DUF4803"/>
    <property type="match status" value="1"/>
</dbReference>
<gene>
    <name evidence="2" type="primary">LOC117576394</name>
</gene>
<dbReference type="PANTHER" id="PTHR47890">
    <property type="entry name" value="LD24308P"/>
    <property type="match status" value="1"/>
</dbReference>
<name>A0A9C6SW54_DROAB</name>
<dbReference type="AlphaFoldDB" id="A0A9C6SW54"/>
<dbReference type="PANTHER" id="PTHR47890:SF1">
    <property type="entry name" value="LD24308P"/>
    <property type="match status" value="1"/>
</dbReference>
<dbReference type="GeneID" id="117576394"/>
<reference evidence="2" key="1">
    <citation type="submission" date="2025-08" db="UniProtKB">
        <authorList>
            <consortium name="RefSeq"/>
        </authorList>
    </citation>
    <scope>IDENTIFICATION</scope>
    <source>
        <strain evidence="2">15112-1751.03</strain>
        <tissue evidence="2">Whole Adult</tissue>
    </source>
</reference>
<keyword evidence="1" id="KW-1185">Reference proteome</keyword>
<sequence length="455" mass="52494">MPLENICHSEQSPQQLVYFLYKDNALTELKTYVLAEYSLLIRRIYENENLKTETNMIRDNYNSISEEALETLKTTMEKADRVIWRCDPDKHVHNVTYDEVTRLLQGYVENEVDLNNDESCSETCSDYQNTTTKGCFNQKFCSQQPQCSGHIYDCQFVDSDLSICQSPDNDTRRYDYIEYEDGQKFGQGENCSRDVNNVESWHRWIFTKCSYCFCLCDEPGPKSDRYFSLRETLSDVMANKVVTGVRFVKKNRIFHLQIQQGQLLPRGAINESSVEWVPIDDFKITDSDVCDGVNYHSLSHQERGIDLDEILCEEEEVVTGLRFRVLNGRLSLITMFRDFDFESGEIFEPQKVNSHWSPYDDRQQLNLDNLDIPTRSTNSSQQMSKSNQYLEFVNSGMEQDAAQTTIPFIDIQDVVSNSPVPLAGIGIYYKSSPGYGGFVAPKIISYDFSPHLGRP</sequence>
<proteinExistence type="predicted"/>
<evidence type="ECO:0000313" key="1">
    <source>
        <dbReference type="Proteomes" id="UP000515160"/>
    </source>
</evidence>
<organism evidence="1 2">
    <name type="scientific">Drosophila albomicans</name>
    <name type="common">Fruit fly</name>
    <dbReference type="NCBI Taxonomy" id="7291"/>
    <lineage>
        <taxon>Eukaryota</taxon>
        <taxon>Metazoa</taxon>
        <taxon>Ecdysozoa</taxon>
        <taxon>Arthropoda</taxon>
        <taxon>Hexapoda</taxon>
        <taxon>Insecta</taxon>
        <taxon>Pterygota</taxon>
        <taxon>Neoptera</taxon>
        <taxon>Endopterygota</taxon>
        <taxon>Diptera</taxon>
        <taxon>Brachycera</taxon>
        <taxon>Muscomorpha</taxon>
        <taxon>Ephydroidea</taxon>
        <taxon>Drosophilidae</taxon>
        <taxon>Drosophila</taxon>
    </lineage>
</organism>
<evidence type="ECO:0000313" key="2">
    <source>
        <dbReference type="RefSeq" id="XP_051862929.1"/>
    </source>
</evidence>
<accession>A0A9C6SW54</accession>
<dbReference type="InterPro" id="IPR032062">
    <property type="entry name" value="DUF4803"/>
</dbReference>
<dbReference type="RefSeq" id="XP_051862929.1">
    <property type="nucleotide sequence ID" value="XM_052006969.1"/>
</dbReference>
<dbReference type="Proteomes" id="UP000515160">
    <property type="component" value="Chromosome 2R"/>
</dbReference>
<dbReference type="OrthoDB" id="6366357at2759"/>